<name>A0ABW5D4D1_9BACT</name>
<evidence type="ECO:0008006" key="3">
    <source>
        <dbReference type="Google" id="ProtNLM"/>
    </source>
</evidence>
<proteinExistence type="predicted"/>
<keyword evidence="2" id="KW-1185">Reference proteome</keyword>
<sequence length="147" mass="14923">MLENIINSVKGQLTGELQSKFNLNPTQANQSVDLAKENVETGLKQQAAGGDIGGIMNMLKGGPSTAGSHPAVGGIINNYVHDLSIKLGIPAGVASQVGPYVIQFIMGKLSGKVSSGETSQSDLMGMLGGLGGKLPGGLGDKLGGMFK</sequence>
<accession>A0ABW5D4D1</accession>
<dbReference type="RefSeq" id="WP_250431544.1">
    <property type="nucleotide sequence ID" value="NZ_JALPRR010000004.1"/>
</dbReference>
<organism evidence="1 2">
    <name type="scientific">Pontibacter ruber</name>
    <dbReference type="NCBI Taxonomy" id="1343895"/>
    <lineage>
        <taxon>Bacteria</taxon>
        <taxon>Pseudomonadati</taxon>
        <taxon>Bacteroidota</taxon>
        <taxon>Cytophagia</taxon>
        <taxon>Cytophagales</taxon>
        <taxon>Hymenobacteraceae</taxon>
        <taxon>Pontibacter</taxon>
    </lineage>
</organism>
<dbReference type="Proteomes" id="UP001597374">
    <property type="component" value="Unassembled WGS sequence"/>
</dbReference>
<protein>
    <recommendedName>
        <fullName evidence="3">DUF937 domain-containing protein</fullName>
    </recommendedName>
</protein>
<gene>
    <name evidence="1" type="ORF">ACFSKP_19365</name>
</gene>
<reference evidence="2" key="1">
    <citation type="journal article" date="2019" name="Int. J. Syst. Evol. Microbiol.">
        <title>The Global Catalogue of Microorganisms (GCM) 10K type strain sequencing project: providing services to taxonomists for standard genome sequencing and annotation.</title>
        <authorList>
            <consortium name="The Broad Institute Genomics Platform"/>
            <consortium name="The Broad Institute Genome Sequencing Center for Infectious Disease"/>
            <person name="Wu L."/>
            <person name="Ma J."/>
        </authorList>
    </citation>
    <scope>NUCLEOTIDE SEQUENCE [LARGE SCALE GENOMIC DNA]</scope>
    <source>
        <strain evidence="2">CGMCC 4.1782</strain>
    </source>
</reference>
<evidence type="ECO:0000313" key="2">
    <source>
        <dbReference type="Proteomes" id="UP001597374"/>
    </source>
</evidence>
<dbReference type="EMBL" id="JBHUIM010000003">
    <property type="protein sequence ID" value="MFD2248435.1"/>
    <property type="molecule type" value="Genomic_DNA"/>
</dbReference>
<comment type="caution">
    <text evidence="1">The sequence shown here is derived from an EMBL/GenBank/DDBJ whole genome shotgun (WGS) entry which is preliminary data.</text>
</comment>
<evidence type="ECO:0000313" key="1">
    <source>
        <dbReference type="EMBL" id="MFD2248435.1"/>
    </source>
</evidence>